<dbReference type="Proteomes" id="UP000267187">
    <property type="component" value="Unassembled WGS sequence"/>
</dbReference>
<gene>
    <name evidence="8" type="ORF">DFR27_1567</name>
</gene>
<sequence length="205" mass="22351">MNLRLLPSVALSVVVAFGLFMLMAKLIDQEIEMDDKKRMAIPDIMMTEPEINDIVEEEKPEKPEEPDQPPPDLPEPEFQDPDLDAGLNTSGAGTGIELGFDAGGLNVSDGEYLPIVKVAPQYPRRAQSRGIEGYAIAQYTVTEAGTTEDCVVIEAATTSGNPTTIFNSAACRAAAKFKYRPRVVDGVAIKVPNVRNRFTFEFGDD</sequence>
<dbReference type="GO" id="GO:0031992">
    <property type="term" value="F:energy transducer activity"/>
    <property type="evidence" value="ECO:0007669"/>
    <property type="project" value="InterPro"/>
</dbReference>
<feature type="compositionally biased region" description="Acidic residues" evidence="6">
    <location>
        <begin position="74"/>
        <end position="83"/>
    </location>
</feature>
<dbReference type="GO" id="GO:0030288">
    <property type="term" value="C:outer membrane-bounded periplasmic space"/>
    <property type="evidence" value="ECO:0007669"/>
    <property type="project" value="InterPro"/>
</dbReference>
<dbReference type="GO" id="GO:0005886">
    <property type="term" value="C:plasma membrane"/>
    <property type="evidence" value="ECO:0007669"/>
    <property type="project" value="UniProtKB-SubCell"/>
</dbReference>
<keyword evidence="3 5" id="KW-1133">Transmembrane helix</keyword>
<evidence type="ECO:0000313" key="8">
    <source>
        <dbReference type="EMBL" id="RMA80204.1"/>
    </source>
</evidence>
<evidence type="ECO:0000256" key="3">
    <source>
        <dbReference type="ARBA" id="ARBA00022989"/>
    </source>
</evidence>
<dbReference type="GO" id="GO:0015031">
    <property type="term" value="P:protein transport"/>
    <property type="evidence" value="ECO:0007669"/>
    <property type="project" value="UniProtKB-UniRule"/>
</dbReference>
<feature type="region of interest" description="Disordered" evidence="6">
    <location>
        <begin position="57"/>
        <end position="90"/>
    </location>
</feature>
<dbReference type="InterPro" id="IPR037682">
    <property type="entry name" value="TonB_C"/>
</dbReference>
<comment type="similarity">
    <text evidence="5">Belongs to the TonB family.</text>
</comment>
<keyword evidence="2 5" id="KW-0812">Transmembrane</keyword>
<keyword evidence="4 5" id="KW-0472">Membrane</keyword>
<feature type="transmembrane region" description="Helical" evidence="5">
    <location>
        <begin position="6"/>
        <end position="27"/>
    </location>
</feature>
<reference evidence="8 9" key="1">
    <citation type="submission" date="2018-10" db="EMBL/GenBank/DDBJ databases">
        <title>Genomic Encyclopedia of Type Strains, Phase IV (KMG-IV): sequencing the most valuable type-strain genomes for metagenomic binning, comparative biology and taxonomic classification.</title>
        <authorList>
            <person name="Goeker M."/>
        </authorList>
    </citation>
    <scope>NUCLEOTIDE SEQUENCE [LARGE SCALE GENOMIC DNA]</scope>
    <source>
        <strain evidence="8 9">DSM 25080</strain>
    </source>
</reference>
<dbReference type="GO" id="GO:0055085">
    <property type="term" value="P:transmembrane transport"/>
    <property type="evidence" value="ECO:0007669"/>
    <property type="project" value="InterPro"/>
</dbReference>
<evidence type="ECO:0000256" key="4">
    <source>
        <dbReference type="ARBA" id="ARBA00023136"/>
    </source>
</evidence>
<dbReference type="InterPro" id="IPR003538">
    <property type="entry name" value="TonB"/>
</dbReference>
<keyword evidence="5" id="KW-0997">Cell inner membrane</keyword>
<keyword evidence="9" id="KW-1185">Reference proteome</keyword>
<dbReference type="EMBL" id="REFJ01000003">
    <property type="protein sequence ID" value="RMA80204.1"/>
    <property type="molecule type" value="Genomic_DNA"/>
</dbReference>
<dbReference type="GO" id="GO:0015891">
    <property type="term" value="P:siderophore transport"/>
    <property type="evidence" value="ECO:0007669"/>
    <property type="project" value="InterPro"/>
</dbReference>
<dbReference type="InterPro" id="IPR006260">
    <property type="entry name" value="TonB/TolA_C"/>
</dbReference>
<keyword evidence="5" id="KW-0653">Protein transport</keyword>
<comment type="subcellular location">
    <subcellularLocation>
        <location evidence="5">Cell inner membrane</location>
        <topology evidence="5">Single-pass membrane protein</topology>
        <orientation evidence="5">Periplasmic side</orientation>
    </subcellularLocation>
    <subcellularLocation>
        <location evidence="1">Membrane</location>
        <topology evidence="1">Single-pass membrane protein</topology>
    </subcellularLocation>
</comment>
<comment type="function">
    <text evidence="5">Interacts with outer membrane receptor proteins that carry out high-affinity binding and energy dependent uptake into the periplasmic space of specific substrates. It could act to transduce energy from the cytoplasmic membrane to specific energy-requiring processes in the outer membrane, resulting in the release into the periplasm of ligands bound by these outer membrane proteins.</text>
</comment>
<dbReference type="PRINTS" id="PR01374">
    <property type="entry name" value="TONBPROTEIN"/>
</dbReference>
<keyword evidence="5" id="KW-0813">Transport</keyword>
<keyword evidence="5" id="KW-0735">Signal-anchor</keyword>
<dbReference type="SUPFAM" id="SSF74653">
    <property type="entry name" value="TolA/TonB C-terminal domain"/>
    <property type="match status" value="1"/>
</dbReference>
<protein>
    <recommendedName>
        <fullName evidence="5">Protein TonB</fullName>
    </recommendedName>
</protein>
<evidence type="ECO:0000256" key="1">
    <source>
        <dbReference type="ARBA" id="ARBA00004167"/>
    </source>
</evidence>
<dbReference type="Pfam" id="PF03544">
    <property type="entry name" value="TonB_C"/>
    <property type="match status" value="1"/>
</dbReference>
<name>A0A3M0A7D4_9GAMM</name>
<evidence type="ECO:0000259" key="7">
    <source>
        <dbReference type="Pfam" id="PF03544"/>
    </source>
</evidence>
<dbReference type="NCBIfam" id="TIGR01352">
    <property type="entry name" value="tonB_Cterm"/>
    <property type="match status" value="1"/>
</dbReference>
<dbReference type="AlphaFoldDB" id="A0A3M0A7D4"/>
<proteinExistence type="inferred from homology"/>
<dbReference type="Gene3D" id="3.30.1150.10">
    <property type="match status" value="1"/>
</dbReference>
<evidence type="ECO:0000313" key="9">
    <source>
        <dbReference type="Proteomes" id="UP000267187"/>
    </source>
</evidence>
<evidence type="ECO:0000256" key="2">
    <source>
        <dbReference type="ARBA" id="ARBA00022692"/>
    </source>
</evidence>
<accession>A0A3M0A7D4</accession>
<feature type="domain" description="TonB C-terminal" evidence="7">
    <location>
        <begin position="119"/>
        <end position="200"/>
    </location>
</feature>
<dbReference type="RefSeq" id="WP_121876882.1">
    <property type="nucleotide sequence ID" value="NZ_REFJ01000003.1"/>
</dbReference>
<dbReference type="OrthoDB" id="1628901at2"/>
<evidence type="ECO:0000256" key="6">
    <source>
        <dbReference type="SAM" id="MobiDB-lite"/>
    </source>
</evidence>
<keyword evidence="5" id="KW-1003">Cell membrane</keyword>
<evidence type="ECO:0000256" key="5">
    <source>
        <dbReference type="RuleBase" id="RU362123"/>
    </source>
</evidence>
<comment type="caution">
    <text evidence="8">The sequence shown here is derived from an EMBL/GenBank/DDBJ whole genome shotgun (WGS) entry which is preliminary data.</text>
</comment>
<organism evidence="8 9">
    <name type="scientific">Umboniibacter marinipuniceus</name>
    <dbReference type="NCBI Taxonomy" id="569599"/>
    <lineage>
        <taxon>Bacteria</taxon>
        <taxon>Pseudomonadati</taxon>
        <taxon>Pseudomonadota</taxon>
        <taxon>Gammaproteobacteria</taxon>
        <taxon>Cellvibrionales</taxon>
        <taxon>Cellvibrionaceae</taxon>
        <taxon>Umboniibacter</taxon>
    </lineage>
</organism>